<dbReference type="PIRSF" id="PIRSF018579">
    <property type="entry name" value="Sbp"/>
    <property type="match status" value="1"/>
</dbReference>
<dbReference type="Proteomes" id="UP000196475">
    <property type="component" value="Unassembled WGS sequence"/>
</dbReference>
<feature type="transmembrane region" description="Helical" evidence="2">
    <location>
        <begin position="57"/>
        <end position="75"/>
    </location>
</feature>
<keyword evidence="1 2" id="KW-0812">Transmembrane</keyword>
<dbReference type="EMBL" id="LZRT01000070">
    <property type="protein sequence ID" value="OUM87751.1"/>
    <property type="molecule type" value="Genomic_DNA"/>
</dbReference>
<name>A0A1Y3PK68_9BACI</name>
<gene>
    <name evidence="3" type="ORF">BAA01_13170</name>
</gene>
<comment type="similarity">
    <text evidence="1">Belongs to the sbp family.</text>
</comment>
<feature type="transmembrane region" description="Helical" evidence="2">
    <location>
        <begin position="81"/>
        <end position="100"/>
    </location>
</feature>
<protein>
    <submittedName>
        <fullName evidence="3">Small basic protein</fullName>
    </submittedName>
</protein>
<dbReference type="AlphaFoldDB" id="A0A1Y3PK68"/>
<evidence type="ECO:0000256" key="1">
    <source>
        <dbReference type="PIRNR" id="PIRNR018579"/>
    </source>
</evidence>
<keyword evidence="1 2" id="KW-0472">Membrane</keyword>
<feature type="transmembrane region" description="Helical" evidence="2">
    <location>
        <begin position="28"/>
        <end position="45"/>
    </location>
</feature>
<keyword evidence="1" id="KW-1003">Cell membrane</keyword>
<keyword evidence="2" id="KW-1133">Transmembrane helix</keyword>
<evidence type="ECO:0000313" key="4">
    <source>
        <dbReference type="Proteomes" id="UP000196475"/>
    </source>
</evidence>
<proteinExistence type="inferred from homology"/>
<evidence type="ECO:0000313" key="3">
    <source>
        <dbReference type="EMBL" id="OUM87751.1"/>
    </source>
</evidence>
<evidence type="ECO:0000256" key="2">
    <source>
        <dbReference type="SAM" id="Phobius"/>
    </source>
</evidence>
<dbReference type="Pfam" id="PF06947">
    <property type="entry name" value="DUF1290"/>
    <property type="match status" value="1"/>
</dbReference>
<reference evidence="4" key="1">
    <citation type="submission" date="2016-06" db="EMBL/GenBank/DDBJ databases">
        <authorList>
            <person name="Nascimento L."/>
            <person name="Pereira R.V."/>
            <person name="Martins L.F."/>
            <person name="Quaggio R.B."/>
            <person name="Silva A.M."/>
            <person name="Setubal J.C."/>
        </authorList>
    </citation>
    <scope>NUCLEOTIDE SEQUENCE [LARGE SCALE GENOMIC DNA]</scope>
</reference>
<accession>A0A1Y3PK68</accession>
<dbReference type="GO" id="GO:0005886">
    <property type="term" value="C:plasma membrane"/>
    <property type="evidence" value="ECO:0007669"/>
    <property type="project" value="UniProtKB-SubCell"/>
</dbReference>
<comment type="caution">
    <text evidence="3">The sequence shown here is derived from an EMBL/GenBank/DDBJ whole genome shotgun (WGS) entry which is preliminary data.</text>
</comment>
<dbReference type="InterPro" id="IPR009709">
    <property type="entry name" value="DUF1290"/>
</dbReference>
<organism evidence="3 4">
    <name type="scientific">Bacillus thermozeamaize</name>
    <dbReference type="NCBI Taxonomy" id="230954"/>
    <lineage>
        <taxon>Bacteria</taxon>
        <taxon>Bacillati</taxon>
        <taxon>Bacillota</taxon>
        <taxon>Bacilli</taxon>
        <taxon>Bacillales</taxon>
        <taxon>Bacillaceae</taxon>
        <taxon>Bacillus</taxon>
    </lineage>
</organism>
<comment type="subcellular location">
    <subcellularLocation>
        <location evidence="1">Cell membrane</location>
        <topology evidence="1">Multi-pass membrane protein</topology>
    </subcellularLocation>
</comment>
<sequence>MWLPLAGLLIGILLGLSSDIHIPPAWSHYLAVAVLAALDTVFGGMRANLEGTFDVRVFASGFFSNTLLAAGLAFLGERLGIDLYLAAIFVFGVRLFNNLAMIRRILLNRLSDWRPHEKDRKKIV</sequence>